<dbReference type="PANTHER" id="PTHR46455:SF4">
    <property type="entry name" value="GH11294P"/>
    <property type="match status" value="1"/>
</dbReference>
<dbReference type="AlphaFoldDB" id="A0AAW0T353"/>
<dbReference type="InterPro" id="IPR053010">
    <property type="entry name" value="SET_SmydA-8"/>
</dbReference>
<evidence type="ECO:0000259" key="6">
    <source>
        <dbReference type="PROSITE" id="PS50865"/>
    </source>
</evidence>
<evidence type="ECO:0000313" key="8">
    <source>
        <dbReference type="Proteomes" id="UP001487740"/>
    </source>
</evidence>
<keyword evidence="3" id="KW-0862">Zinc</keyword>
<dbReference type="EMBL" id="JARAKH010000039">
    <property type="protein sequence ID" value="KAK8381826.1"/>
    <property type="molecule type" value="Genomic_DNA"/>
</dbReference>
<dbReference type="Proteomes" id="UP001487740">
    <property type="component" value="Unassembled WGS sequence"/>
</dbReference>
<evidence type="ECO:0008006" key="9">
    <source>
        <dbReference type="Google" id="ProtNLM"/>
    </source>
</evidence>
<dbReference type="CDD" id="cd20071">
    <property type="entry name" value="SET_SMYD"/>
    <property type="match status" value="1"/>
</dbReference>
<dbReference type="PROSITE" id="PS01360">
    <property type="entry name" value="ZF_MYND_1"/>
    <property type="match status" value="1"/>
</dbReference>
<feature type="domain" description="MYND-type" evidence="6">
    <location>
        <begin position="6"/>
        <end position="42"/>
    </location>
</feature>
<evidence type="ECO:0000256" key="2">
    <source>
        <dbReference type="ARBA" id="ARBA00022771"/>
    </source>
</evidence>
<dbReference type="GO" id="GO:0008757">
    <property type="term" value="F:S-adenosylmethionine-dependent methyltransferase activity"/>
    <property type="evidence" value="ECO:0007669"/>
    <property type="project" value="UniProtKB-ARBA"/>
</dbReference>
<sequence>MVVGACAVCGCPASQRCGKCHLTAYCSKDHQKQHWKTHRTECSPYRVCQSEDLGRYLEASRDILPGEIILKDSPLVLGPRQVTVPVCLGCFTPVNGTYSCTMCGWPLCGPDCQKNDLHKAECQLSRNRTSKVQVHKFMQVNQMYECITPLRCLWLKQHDAARWASLTQMEAHMEQRRTTDVHEVNQVNVVDFMKQYLKITTFEEDDIHKICGIIDVNGFEIPGPNIIGLYGKGCLLEHHCIPNTTRTFDAQLNLVIRAAVKIPKGSHISTSYSDPMWGTANRQLHLTTTKYFKCSCDRCLDPTELGTHLSSLRCVKCTEGLMLPSPSPLNPDIWACNSCPATVSVDHVEQFLKQLGEKLVMLKENSLNSSEAFLKATSSKLSENHYYRSDVKLALAQMYGRGGSQTQQQQTNLKELSKDLLERKETLCREVLALADLFSPGESRLRGLLLYELQAACRERYRRLPKKLRNTSHSRQLLQECAEWLKEASTILQRESPLQDEYHLGLQAEEELSDLTSILTRFH</sequence>
<keyword evidence="2 4" id="KW-0863">Zinc-finger</keyword>
<evidence type="ECO:0000313" key="7">
    <source>
        <dbReference type="EMBL" id="KAK8381826.1"/>
    </source>
</evidence>
<dbReference type="Gene3D" id="2.170.270.10">
    <property type="entry name" value="SET domain"/>
    <property type="match status" value="1"/>
</dbReference>
<dbReference type="InterPro" id="IPR002893">
    <property type="entry name" value="Znf_MYND"/>
</dbReference>
<dbReference type="GO" id="GO:0008270">
    <property type="term" value="F:zinc ion binding"/>
    <property type="evidence" value="ECO:0007669"/>
    <property type="project" value="UniProtKB-KW"/>
</dbReference>
<keyword evidence="1" id="KW-0479">Metal-binding</keyword>
<keyword evidence="8" id="KW-1185">Reference proteome</keyword>
<name>A0AAW0T353_SCYPA</name>
<dbReference type="SUPFAM" id="SSF144232">
    <property type="entry name" value="HIT/MYND zinc finger-like"/>
    <property type="match status" value="1"/>
</dbReference>
<feature type="domain" description="SET" evidence="5">
    <location>
        <begin position="43"/>
        <end position="273"/>
    </location>
</feature>
<protein>
    <recommendedName>
        <fullName evidence="9">Protein msta</fullName>
    </recommendedName>
</protein>
<dbReference type="PROSITE" id="PS50865">
    <property type="entry name" value="ZF_MYND_2"/>
    <property type="match status" value="1"/>
</dbReference>
<evidence type="ECO:0000256" key="4">
    <source>
        <dbReference type="PROSITE-ProRule" id="PRU00134"/>
    </source>
</evidence>
<proteinExistence type="predicted"/>
<dbReference type="PANTHER" id="PTHR46455">
    <property type="entry name" value="SET AND MYND DOMAIN CONTAINING, ARTHROPOD-SPECIFIC, MEMBER 4, ISOFORM A"/>
    <property type="match status" value="1"/>
</dbReference>
<gene>
    <name evidence="7" type="ORF">O3P69_015091</name>
</gene>
<dbReference type="SUPFAM" id="SSF82199">
    <property type="entry name" value="SET domain"/>
    <property type="match status" value="1"/>
</dbReference>
<dbReference type="InterPro" id="IPR001214">
    <property type="entry name" value="SET_dom"/>
</dbReference>
<dbReference type="Pfam" id="PF01753">
    <property type="entry name" value="zf-MYND"/>
    <property type="match status" value="1"/>
</dbReference>
<dbReference type="InterPro" id="IPR046341">
    <property type="entry name" value="SET_dom_sf"/>
</dbReference>
<comment type="caution">
    <text evidence="7">The sequence shown here is derived from an EMBL/GenBank/DDBJ whole genome shotgun (WGS) entry which is preliminary data.</text>
</comment>
<accession>A0AAW0T353</accession>
<evidence type="ECO:0000256" key="3">
    <source>
        <dbReference type="ARBA" id="ARBA00022833"/>
    </source>
</evidence>
<dbReference type="PROSITE" id="PS50280">
    <property type="entry name" value="SET"/>
    <property type="match status" value="1"/>
</dbReference>
<dbReference type="GO" id="GO:0008276">
    <property type="term" value="F:protein methyltransferase activity"/>
    <property type="evidence" value="ECO:0007669"/>
    <property type="project" value="UniProtKB-ARBA"/>
</dbReference>
<dbReference type="Gene3D" id="1.10.220.160">
    <property type="match status" value="1"/>
</dbReference>
<organism evidence="7 8">
    <name type="scientific">Scylla paramamosain</name>
    <name type="common">Mud crab</name>
    <dbReference type="NCBI Taxonomy" id="85552"/>
    <lineage>
        <taxon>Eukaryota</taxon>
        <taxon>Metazoa</taxon>
        <taxon>Ecdysozoa</taxon>
        <taxon>Arthropoda</taxon>
        <taxon>Crustacea</taxon>
        <taxon>Multicrustacea</taxon>
        <taxon>Malacostraca</taxon>
        <taxon>Eumalacostraca</taxon>
        <taxon>Eucarida</taxon>
        <taxon>Decapoda</taxon>
        <taxon>Pleocyemata</taxon>
        <taxon>Brachyura</taxon>
        <taxon>Eubrachyura</taxon>
        <taxon>Portunoidea</taxon>
        <taxon>Portunidae</taxon>
        <taxon>Portuninae</taxon>
        <taxon>Scylla</taxon>
    </lineage>
</organism>
<dbReference type="EMBL" id="JARAKH010000039">
    <property type="protein sequence ID" value="KAK8381825.1"/>
    <property type="molecule type" value="Genomic_DNA"/>
</dbReference>
<dbReference type="Gene3D" id="6.10.140.2220">
    <property type="match status" value="2"/>
</dbReference>
<evidence type="ECO:0000256" key="1">
    <source>
        <dbReference type="ARBA" id="ARBA00022723"/>
    </source>
</evidence>
<reference evidence="7 8" key="1">
    <citation type="submission" date="2023-03" db="EMBL/GenBank/DDBJ databases">
        <title>High-quality genome of Scylla paramamosain provides insights in environmental adaptation.</title>
        <authorList>
            <person name="Zhang L."/>
        </authorList>
    </citation>
    <scope>NUCLEOTIDE SEQUENCE [LARGE SCALE GENOMIC DNA]</scope>
    <source>
        <strain evidence="7">LZ_2023a</strain>
        <tissue evidence="7">Muscle</tissue>
    </source>
</reference>
<dbReference type="GO" id="GO:0008170">
    <property type="term" value="F:N-methyltransferase activity"/>
    <property type="evidence" value="ECO:0007669"/>
    <property type="project" value="UniProtKB-ARBA"/>
</dbReference>
<evidence type="ECO:0000259" key="5">
    <source>
        <dbReference type="PROSITE" id="PS50280"/>
    </source>
</evidence>